<dbReference type="CDD" id="cd02152">
    <property type="entry name" value="OAT"/>
    <property type="match status" value="1"/>
</dbReference>
<keyword evidence="8" id="KW-0511">Multifunctional enzyme</keyword>
<feature type="binding site" evidence="8">
    <location>
        <position position="276"/>
    </location>
    <ligand>
        <name>substrate</name>
    </ligand>
</feature>
<dbReference type="Gene3D" id="3.60.70.12">
    <property type="entry name" value="L-amino peptidase D-ALA esterase/amidase"/>
    <property type="match status" value="1"/>
</dbReference>
<dbReference type="GO" id="GO:0006592">
    <property type="term" value="P:ornithine biosynthetic process"/>
    <property type="evidence" value="ECO:0007669"/>
    <property type="project" value="TreeGrafter"/>
</dbReference>
<dbReference type="EC" id="2.3.1.1" evidence="8"/>
<dbReference type="AlphaFoldDB" id="A0A363UMB4"/>
<comment type="similarity">
    <text evidence="1 8">Belongs to the ArgJ family.</text>
</comment>
<feature type="active site" description="Nucleophile" evidence="8">
    <location>
        <position position="192"/>
    </location>
</feature>
<feature type="binding site" evidence="8">
    <location>
        <position position="400"/>
    </location>
    <ligand>
        <name>substrate</name>
    </ligand>
</feature>
<dbReference type="OrthoDB" id="9804242at2"/>
<comment type="caution">
    <text evidence="9">The sequence shown here is derived from an EMBL/GenBank/DDBJ whole genome shotgun (WGS) entry which is preliminary data.</text>
</comment>
<feature type="site" description="Involved in the stabilization of negative charge on the oxyanion by the formation of the oxyanion hole" evidence="8">
    <location>
        <position position="117"/>
    </location>
</feature>
<evidence type="ECO:0000256" key="8">
    <source>
        <dbReference type="HAMAP-Rule" id="MF_01106"/>
    </source>
</evidence>
<feature type="binding site" evidence="8">
    <location>
        <position position="192"/>
    </location>
    <ligand>
        <name>substrate</name>
    </ligand>
</feature>
<feature type="binding site" evidence="8">
    <location>
        <position position="181"/>
    </location>
    <ligand>
        <name>substrate</name>
    </ligand>
</feature>
<comment type="subunit">
    <text evidence="2 8">Heterotetramer of two alpha and two beta chains.</text>
</comment>
<dbReference type="GO" id="GO:0004358">
    <property type="term" value="F:L-glutamate N-acetyltransferase activity, acting on acetyl-L-ornithine as donor"/>
    <property type="evidence" value="ECO:0007669"/>
    <property type="project" value="UniProtKB-UniRule"/>
</dbReference>
<organism evidence="9 10">
    <name type="scientific">Abyssibacter profundi</name>
    <dbReference type="NCBI Taxonomy" id="2182787"/>
    <lineage>
        <taxon>Bacteria</taxon>
        <taxon>Pseudomonadati</taxon>
        <taxon>Pseudomonadota</taxon>
        <taxon>Gammaproteobacteria</taxon>
        <taxon>Chromatiales</taxon>
        <taxon>Oceanococcaceae</taxon>
        <taxon>Abyssibacter</taxon>
    </lineage>
</organism>
<keyword evidence="4 8" id="KW-0028">Amino-acid biosynthesis</keyword>
<dbReference type="InterPro" id="IPR042195">
    <property type="entry name" value="ArgJ_beta_C"/>
</dbReference>
<reference evidence="9 10" key="1">
    <citation type="submission" date="2018-05" db="EMBL/GenBank/DDBJ databases">
        <title>Abyssibacter profundi OUC007T gen. nov., sp. nov, a marine bacterium isolated from seawater of the Mariana Trench.</title>
        <authorList>
            <person name="Zhou S."/>
        </authorList>
    </citation>
    <scope>NUCLEOTIDE SEQUENCE [LARGE SCALE GENOMIC DNA]</scope>
    <source>
        <strain evidence="9 10">OUC007</strain>
    </source>
</reference>
<feature type="site" description="Involved in the stabilization of negative charge on the oxyanion by the formation of the oxyanion hole" evidence="8">
    <location>
        <position position="118"/>
    </location>
</feature>
<dbReference type="EMBL" id="QEQK01000005">
    <property type="protein sequence ID" value="PWN56568.1"/>
    <property type="molecule type" value="Genomic_DNA"/>
</dbReference>
<evidence type="ECO:0000256" key="4">
    <source>
        <dbReference type="ARBA" id="ARBA00022605"/>
    </source>
</evidence>
<comment type="catalytic activity">
    <reaction evidence="8">
        <text>N(2)-acetyl-L-ornithine + L-glutamate = N-acetyl-L-glutamate + L-ornithine</text>
        <dbReference type="Rhea" id="RHEA:15349"/>
        <dbReference type="ChEBI" id="CHEBI:29985"/>
        <dbReference type="ChEBI" id="CHEBI:44337"/>
        <dbReference type="ChEBI" id="CHEBI:46911"/>
        <dbReference type="ChEBI" id="CHEBI:57805"/>
        <dbReference type="EC" id="2.3.1.35"/>
    </reaction>
</comment>
<dbReference type="Proteomes" id="UP000251800">
    <property type="component" value="Unassembled WGS sequence"/>
</dbReference>
<protein>
    <recommendedName>
        <fullName evidence="8">Arginine biosynthesis bifunctional protein ArgJ</fullName>
    </recommendedName>
    <domain>
        <recommendedName>
            <fullName evidence="8">Glutamate N-acetyltransferase</fullName>
            <ecNumber evidence="8">2.3.1.35</ecNumber>
        </recommendedName>
        <alternativeName>
            <fullName evidence="8">Ornithine acetyltransferase</fullName>
            <shortName evidence="8">OATase</shortName>
        </alternativeName>
        <alternativeName>
            <fullName evidence="8">Ornithine transacetylase</fullName>
        </alternativeName>
    </domain>
    <domain>
        <recommendedName>
            <fullName evidence="8">Amino-acid acetyltransferase</fullName>
            <ecNumber evidence="8">2.3.1.1</ecNumber>
        </recommendedName>
        <alternativeName>
            <fullName evidence="8">N-acetylglutamate synthase</fullName>
            <shortName evidence="8">AGSase</shortName>
        </alternativeName>
    </domain>
    <component>
        <recommendedName>
            <fullName evidence="8">Arginine biosynthesis bifunctional protein ArgJ alpha chain</fullName>
        </recommendedName>
    </component>
    <component>
        <recommendedName>
            <fullName evidence="8">Arginine biosynthesis bifunctional protein ArgJ beta chain</fullName>
        </recommendedName>
    </component>
</protein>
<evidence type="ECO:0000256" key="5">
    <source>
        <dbReference type="ARBA" id="ARBA00022679"/>
    </source>
</evidence>
<dbReference type="RefSeq" id="WP_109719762.1">
    <property type="nucleotide sequence ID" value="NZ_QEQK01000005.1"/>
</dbReference>
<keyword evidence="8" id="KW-0963">Cytoplasm</keyword>
<keyword evidence="3 8" id="KW-0055">Arginine biosynthesis</keyword>
<keyword evidence="10" id="KW-1185">Reference proteome</keyword>
<feature type="binding site" evidence="8">
    <location>
        <position position="405"/>
    </location>
    <ligand>
        <name>substrate</name>
    </ligand>
</feature>
<evidence type="ECO:0000256" key="1">
    <source>
        <dbReference type="ARBA" id="ARBA00006774"/>
    </source>
</evidence>
<dbReference type="InterPro" id="IPR016117">
    <property type="entry name" value="ArgJ-like_dom_sf"/>
</dbReference>
<feature type="binding site" evidence="8">
    <location>
        <position position="154"/>
    </location>
    <ligand>
        <name>substrate</name>
    </ligand>
</feature>
<dbReference type="EC" id="2.3.1.35" evidence="8"/>
<dbReference type="PANTHER" id="PTHR23100">
    <property type="entry name" value="ARGININE BIOSYNTHESIS BIFUNCTIONAL PROTEIN ARGJ"/>
    <property type="match status" value="1"/>
</dbReference>
<comment type="subcellular location">
    <subcellularLocation>
        <location evidence="8">Cytoplasm</location>
    </subcellularLocation>
</comment>
<evidence type="ECO:0000256" key="2">
    <source>
        <dbReference type="ARBA" id="ARBA00011475"/>
    </source>
</evidence>
<keyword evidence="5 8" id="KW-0808">Transferase</keyword>
<dbReference type="NCBIfam" id="NF003802">
    <property type="entry name" value="PRK05388.1"/>
    <property type="match status" value="1"/>
</dbReference>
<dbReference type="GO" id="GO:0005737">
    <property type="term" value="C:cytoplasm"/>
    <property type="evidence" value="ECO:0007669"/>
    <property type="project" value="UniProtKB-SubCell"/>
</dbReference>
<keyword evidence="7 8" id="KW-0012">Acyltransferase</keyword>
<dbReference type="NCBIfam" id="TIGR00120">
    <property type="entry name" value="ArgJ"/>
    <property type="match status" value="1"/>
</dbReference>
<comment type="catalytic activity">
    <reaction evidence="8">
        <text>L-glutamate + acetyl-CoA = N-acetyl-L-glutamate + CoA + H(+)</text>
        <dbReference type="Rhea" id="RHEA:24292"/>
        <dbReference type="ChEBI" id="CHEBI:15378"/>
        <dbReference type="ChEBI" id="CHEBI:29985"/>
        <dbReference type="ChEBI" id="CHEBI:44337"/>
        <dbReference type="ChEBI" id="CHEBI:57287"/>
        <dbReference type="ChEBI" id="CHEBI:57288"/>
        <dbReference type="EC" id="2.3.1.1"/>
    </reaction>
</comment>
<name>A0A363UMB4_9GAMM</name>
<comment type="function">
    <text evidence="8">Catalyzes two activities which are involved in the cyclic version of arginine biosynthesis: the synthesis of N-acetylglutamate from glutamate and acetyl-CoA as the acetyl donor, and of ornithine by transacetylation between N(2)-acetylornithine and glutamate.</text>
</comment>
<evidence type="ECO:0000313" key="9">
    <source>
        <dbReference type="EMBL" id="PWN56568.1"/>
    </source>
</evidence>
<feature type="chain" id="PRO_5023444544" description="Arginine biosynthesis bifunctional protein ArgJ beta chain" evidence="8">
    <location>
        <begin position="192"/>
        <end position="405"/>
    </location>
</feature>
<dbReference type="FunFam" id="3.60.70.12:FF:000001">
    <property type="entry name" value="Arginine biosynthesis bifunctional protein ArgJ, chloroplastic"/>
    <property type="match status" value="1"/>
</dbReference>
<evidence type="ECO:0000313" key="10">
    <source>
        <dbReference type="Proteomes" id="UP000251800"/>
    </source>
</evidence>
<dbReference type="Gene3D" id="3.10.20.340">
    <property type="entry name" value="ArgJ beta chain, C-terminal domain"/>
    <property type="match status" value="1"/>
</dbReference>
<comment type="pathway">
    <text evidence="8">Amino-acid biosynthesis; L-arginine biosynthesis; N(2)-acetyl-L-ornithine from L-glutamate: step 1/4.</text>
</comment>
<dbReference type="HAMAP" id="MF_01106">
    <property type="entry name" value="ArgJ"/>
    <property type="match status" value="1"/>
</dbReference>
<keyword evidence="6 8" id="KW-0068">Autocatalytic cleavage</keyword>
<dbReference type="GO" id="GO:0004042">
    <property type="term" value="F:L-glutamate N-acetyltransferase activity"/>
    <property type="evidence" value="ECO:0007669"/>
    <property type="project" value="UniProtKB-UniRule"/>
</dbReference>
<gene>
    <name evidence="8 9" type="primary">argJ</name>
    <name evidence="9" type="ORF">DEH80_07015</name>
</gene>
<feature type="site" description="Cleavage; by autolysis" evidence="8">
    <location>
        <begin position="191"/>
        <end position="192"/>
    </location>
</feature>
<feature type="chain" id="PRO_5023444543" description="Arginine biosynthesis bifunctional protein ArgJ alpha chain" evidence="8">
    <location>
        <begin position="1"/>
        <end position="191"/>
    </location>
</feature>
<evidence type="ECO:0000256" key="7">
    <source>
        <dbReference type="ARBA" id="ARBA00023315"/>
    </source>
</evidence>
<dbReference type="GO" id="GO:0006526">
    <property type="term" value="P:L-arginine biosynthetic process"/>
    <property type="evidence" value="ECO:0007669"/>
    <property type="project" value="UniProtKB-UniRule"/>
</dbReference>
<dbReference type="InterPro" id="IPR002813">
    <property type="entry name" value="Arg_biosynth_ArgJ"/>
</dbReference>
<dbReference type="UniPathway" id="UPA00068">
    <property type="reaction ID" value="UER00106"/>
</dbReference>
<accession>A0A363UMB4</accession>
<evidence type="ECO:0000256" key="3">
    <source>
        <dbReference type="ARBA" id="ARBA00022571"/>
    </source>
</evidence>
<sequence length="405" mass="42621">MAVGLSAPQTLLPVPGVRLAAVEAGIRYRDRDDLALIELAPGARAAVALTNNVFAAAPVRLCREHRGRTGRARAWLINSGNANAGTGEAGVRAARDSCQAVASALGCTVEDIWPFSTGVIGELLPGDRITAAIPAAVQQLQADAWLPTARAIMTTDSLPKGLSRTVSLPDGRHFTVTGIGKGAGMIRPDMATMLAFVATDAPLSQAAVEQILSRAVDASFHCITVDGDTSTNDACALAATGPGAQIEIGSAAYRLCRDAIIEVCQHLAQSMVRDGEGASKFVTVRVEGGRSVDEARKVAMTVAHSPLVKTAWFASDPNWGRVLAAVGRSGLEGLRIDQIGLWIDEERVLEGGEPAAGYAESRASEAMQRDAFTVRIDLGRGSAQAVIWTCDLGHEYVRINAEYRS</sequence>
<dbReference type="PANTHER" id="PTHR23100:SF0">
    <property type="entry name" value="ARGININE BIOSYNTHESIS BIFUNCTIONAL PROTEIN ARGJ, MITOCHONDRIAL"/>
    <property type="match status" value="1"/>
</dbReference>
<evidence type="ECO:0000256" key="6">
    <source>
        <dbReference type="ARBA" id="ARBA00022813"/>
    </source>
</evidence>
<dbReference type="SUPFAM" id="SSF56266">
    <property type="entry name" value="DmpA/ArgJ-like"/>
    <property type="match status" value="1"/>
</dbReference>
<proteinExistence type="inferred from homology"/>
<comment type="pathway">
    <text evidence="8">Amino-acid biosynthesis; L-arginine biosynthesis; L-ornithine and N-acetyl-L-glutamate from L-glutamate and N(2)-acetyl-L-ornithine (cyclic): step 1/1.</text>
</comment>
<dbReference type="Pfam" id="PF01960">
    <property type="entry name" value="ArgJ"/>
    <property type="match status" value="1"/>
</dbReference>